<evidence type="ECO:0000313" key="10">
    <source>
        <dbReference type="Proteomes" id="UP000452235"/>
    </source>
</evidence>
<evidence type="ECO:0000256" key="3">
    <source>
        <dbReference type="ARBA" id="ARBA00023015"/>
    </source>
</evidence>
<keyword evidence="4" id="KW-0238">DNA-binding</keyword>
<feature type="domain" description="Xylanolytic transcriptional activator regulatory" evidence="8">
    <location>
        <begin position="463"/>
        <end position="540"/>
    </location>
</feature>
<feature type="compositionally biased region" description="Low complexity" evidence="7">
    <location>
        <begin position="153"/>
        <end position="168"/>
    </location>
</feature>
<dbReference type="OrthoDB" id="2154091at2759"/>
<keyword evidence="3" id="KW-0805">Transcription regulation</keyword>
<keyword evidence="2" id="KW-0862">Zinc</keyword>
<dbReference type="PANTHER" id="PTHR31313:SF77">
    <property type="entry name" value="ZN(II)2CYS6 TRANSCRIPTION FACTOR (EUROFUNG)"/>
    <property type="match status" value="1"/>
</dbReference>
<dbReference type="SMART" id="SM00906">
    <property type="entry name" value="Fungal_trans"/>
    <property type="match status" value="1"/>
</dbReference>
<evidence type="ECO:0000256" key="7">
    <source>
        <dbReference type="SAM" id="MobiDB-lite"/>
    </source>
</evidence>
<reference evidence="9 10" key="1">
    <citation type="submission" date="2020-01" db="EMBL/GenBank/DDBJ databases">
        <title>Aspergillus terreus IFO 6365 whole genome shotgun sequence.</title>
        <authorList>
            <person name="Kanamasa S."/>
            <person name="Takahashi H."/>
        </authorList>
    </citation>
    <scope>NUCLEOTIDE SEQUENCE [LARGE SCALE GENOMIC DNA]</scope>
    <source>
        <strain evidence="9 10">IFO 6365</strain>
    </source>
</reference>
<evidence type="ECO:0000256" key="2">
    <source>
        <dbReference type="ARBA" id="ARBA00022833"/>
    </source>
</evidence>
<evidence type="ECO:0000313" key="9">
    <source>
        <dbReference type="EMBL" id="GFF17701.1"/>
    </source>
</evidence>
<evidence type="ECO:0000259" key="8">
    <source>
        <dbReference type="SMART" id="SM00906"/>
    </source>
</evidence>
<feature type="region of interest" description="Disordered" evidence="7">
    <location>
        <begin position="1"/>
        <end position="20"/>
    </location>
</feature>
<evidence type="ECO:0000256" key="5">
    <source>
        <dbReference type="ARBA" id="ARBA00023163"/>
    </source>
</evidence>
<dbReference type="GO" id="GO:0008270">
    <property type="term" value="F:zinc ion binding"/>
    <property type="evidence" value="ECO:0007669"/>
    <property type="project" value="InterPro"/>
</dbReference>
<evidence type="ECO:0000256" key="1">
    <source>
        <dbReference type="ARBA" id="ARBA00022723"/>
    </source>
</evidence>
<gene>
    <name evidence="9" type="ORF">ATEIFO6365_0007025000</name>
</gene>
<feature type="region of interest" description="Disordered" evidence="7">
    <location>
        <begin position="780"/>
        <end position="863"/>
    </location>
</feature>
<accession>A0A5M3Z4E2</accession>
<name>A0A5M3Z4E2_ASPTE</name>
<dbReference type="EMBL" id="BLJY01000007">
    <property type="protein sequence ID" value="GFF17701.1"/>
    <property type="molecule type" value="Genomic_DNA"/>
</dbReference>
<feature type="compositionally biased region" description="Polar residues" evidence="7">
    <location>
        <begin position="169"/>
        <end position="180"/>
    </location>
</feature>
<feature type="region of interest" description="Disordered" evidence="7">
    <location>
        <begin position="888"/>
        <end position="922"/>
    </location>
</feature>
<dbReference type="CDD" id="cd12148">
    <property type="entry name" value="fungal_TF_MHR"/>
    <property type="match status" value="1"/>
</dbReference>
<feature type="compositionally biased region" description="Acidic residues" evidence="7">
    <location>
        <begin position="265"/>
        <end position="278"/>
    </location>
</feature>
<dbReference type="GO" id="GO:0003677">
    <property type="term" value="F:DNA binding"/>
    <property type="evidence" value="ECO:0007669"/>
    <property type="project" value="UniProtKB-KW"/>
</dbReference>
<keyword evidence="5" id="KW-0804">Transcription</keyword>
<feature type="region of interest" description="Disordered" evidence="7">
    <location>
        <begin position="121"/>
        <end position="199"/>
    </location>
</feature>
<feature type="compositionally biased region" description="Basic and acidic residues" evidence="7">
    <location>
        <begin position="800"/>
        <end position="810"/>
    </location>
</feature>
<evidence type="ECO:0000256" key="6">
    <source>
        <dbReference type="ARBA" id="ARBA00023242"/>
    </source>
</evidence>
<sequence length="922" mass="102016">MQSQDEKPKRAPRKHVTTAATEPLPTVTIAKEKGKTAGINMGTINGSTLSARSSHLFCLRMNLVLSVSLRAATELFSARIDQLCQFIYDHGLEPPPMNPDDESGINRVLDTLQIPRGLAKKRDIGEGNPSAPLENGPAQPAQSIHSPPPLPPVEESLGGTTAAAAGVTSSQQNALLSRSTLPPVGSSPEQPASLGISPGLAFPSPSTHWGFTLPTAESLDTIYANINGRPNSAAHENSLSPDSLQLTQDMQRQPGVLLEQGLQEKDDDSDSGEEDEAEKDVIEQISHRIGTLKIAGDGHLRFYGATSNLNLVDVSATQQRQRPDARTVRHDGQDILNHLRVGQTVDEALENHLVELYFTWQNTSTYVVDKEMFMIARAKWRNELDDTPFYSEVLTNAMCAIGSAFEARYHPTFITFPKSLSEFFADRAKALLEIELDSPCVATVQALVILSCHEGSSNRDARGWLYSGMSMRLAFDLGLHLDMTPYVEKGDISAFEADVRRIAFWGSYVADHFWGFYLGRPFRMNAGDITVPKPASDLGSGKEGIWYPYGLPVKSDLLKTGLRNPHELISRQFAVLWEIISPVGHILYGCSDIPRHDLQRLCHRVTDDLFAWKANLPSNLNIDLENDSIPKLPHLLMLHMQYHQIVIFTHRPWVSKSYIQPRSPRQGPGYHHARRMCIESSMAIARLLHIYEKFYTFRRMNNQVVAIIFSAALMLLYVTLSNTPRPSSSGSDSSNSNAEMVAYLNLCFRALDELGQSFENAKRTRDFLVSLQRRWQARMRRSGSAVKRQISNRPSMQHLGEGKLESDPSRKKSRVTAHQSQSTYPFSMSTASPPIAGVPPSQPQLPLQPLDPTQQAGACQPGDFDWIRSSDLQLLSGTFDDGAVSSVSNVQQYGEDPTLPSLSDIEPWWDSPGENGFGGSSL</sequence>
<organism evidence="9 10">
    <name type="scientific">Aspergillus terreus</name>
    <dbReference type="NCBI Taxonomy" id="33178"/>
    <lineage>
        <taxon>Eukaryota</taxon>
        <taxon>Fungi</taxon>
        <taxon>Dikarya</taxon>
        <taxon>Ascomycota</taxon>
        <taxon>Pezizomycotina</taxon>
        <taxon>Eurotiomycetes</taxon>
        <taxon>Eurotiomycetidae</taxon>
        <taxon>Eurotiales</taxon>
        <taxon>Aspergillaceae</taxon>
        <taxon>Aspergillus</taxon>
        <taxon>Aspergillus subgen. Circumdati</taxon>
    </lineage>
</organism>
<feature type="region of interest" description="Disordered" evidence="7">
    <location>
        <begin position="259"/>
        <end position="278"/>
    </location>
</feature>
<feature type="compositionally biased region" description="Polar residues" evidence="7">
    <location>
        <begin position="816"/>
        <end position="832"/>
    </location>
</feature>
<dbReference type="AlphaFoldDB" id="A0A5M3Z4E2"/>
<keyword evidence="1" id="KW-0479">Metal-binding</keyword>
<feature type="compositionally biased region" description="Low complexity" evidence="7">
    <location>
        <begin position="844"/>
        <end position="855"/>
    </location>
</feature>
<proteinExistence type="predicted"/>
<dbReference type="InterPro" id="IPR007219">
    <property type="entry name" value="XnlR_reg_dom"/>
</dbReference>
<dbReference type="GO" id="GO:0006351">
    <property type="term" value="P:DNA-templated transcription"/>
    <property type="evidence" value="ECO:0007669"/>
    <property type="project" value="InterPro"/>
</dbReference>
<evidence type="ECO:0000256" key="4">
    <source>
        <dbReference type="ARBA" id="ARBA00023125"/>
    </source>
</evidence>
<dbReference type="Proteomes" id="UP000452235">
    <property type="component" value="Unassembled WGS sequence"/>
</dbReference>
<comment type="caution">
    <text evidence="9">The sequence shown here is derived from an EMBL/GenBank/DDBJ whole genome shotgun (WGS) entry which is preliminary data.</text>
</comment>
<dbReference type="Pfam" id="PF04082">
    <property type="entry name" value="Fungal_trans"/>
    <property type="match status" value="1"/>
</dbReference>
<keyword evidence="10" id="KW-1185">Reference proteome</keyword>
<keyword evidence="6" id="KW-0539">Nucleus</keyword>
<dbReference type="PANTHER" id="PTHR31313">
    <property type="entry name" value="TY1 ENHANCER ACTIVATOR"/>
    <property type="match status" value="1"/>
</dbReference>
<dbReference type="VEuPathDB" id="FungiDB:ATEG_05865"/>
<dbReference type="InterPro" id="IPR051615">
    <property type="entry name" value="Transcr_Regulatory_Elem"/>
</dbReference>
<protein>
    <submittedName>
        <fullName evidence="9">Zn(II)2Cys6 transcription factor</fullName>
    </submittedName>
</protein>